<keyword evidence="3" id="KW-1185">Reference proteome</keyword>
<dbReference type="EnsemblMetazoa" id="AFAF000392-RA">
    <property type="protein sequence ID" value="AFAF000392-PA"/>
    <property type="gene ID" value="AFAF000392"/>
</dbReference>
<accession>A0A182Q028</accession>
<reference evidence="3" key="1">
    <citation type="submission" date="2014-01" db="EMBL/GenBank/DDBJ databases">
        <title>The Genome Sequence of Anopheles farauti FAR1 (V2).</title>
        <authorList>
            <consortium name="The Broad Institute Genomics Platform"/>
            <person name="Neafsey D.E."/>
            <person name="Besansky N."/>
            <person name="Howell P."/>
            <person name="Walton C."/>
            <person name="Young S.K."/>
            <person name="Zeng Q."/>
            <person name="Gargeya S."/>
            <person name="Fitzgerald M."/>
            <person name="Haas B."/>
            <person name="Abouelleil A."/>
            <person name="Allen A.W."/>
            <person name="Alvarado L."/>
            <person name="Arachchi H.M."/>
            <person name="Berlin A.M."/>
            <person name="Chapman S.B."/>
            <person name="Gainer-Dewar J."/>
            <person name="Goldberg J."/>
            <person name="Griggs A."/>
            <person name="Gujja S."/>
            <person name="Hansen M."/>
            <person name="Howarth C."/>
            <person name="Imamovic A."/>
            <person name="Ireland A."/>
            <person name="Larimer J."/>
            <person name="McCowan C."/>
            <person name="Murphy C."/>
            <person name="Pearson M."/>
            <person name="Poon T.W."/>
            <person name="Priest M."/>
            <person name="Roberts A."/>
            <person name="Saif S."/>
            <person name="Shea T."/>
            <person name="Sisk P."/>
            <person name="Sykes S."/>
            <person name="Wortman J."/>
            <person name="Nusbaum C."/>
            <person name="Birren B."/>
        </authorList>
    </citation>
    <scope>NUCLEOTIDE SEQUENCE [LARGE SCALE GENOMIC DNA]</scope>
    <source>
        <strain evidence="3">FAR1</strain>
    </source>
</reference>
<reference evidence="2" key="2">
    <citation type="submission" date="2020-05" db="UniProtKB">
        <authorList>
            <consortium name="EnsemblMetazoa"/>
        </authorList>
    </citation>
    <scope>IDENTIFICATION</scope>
    <source>
        <strain evidence="2">FAR1</strain>
    </source>
</reference>
<proteinExistence type="predicted"/>
<feature type="region of interest" description="Disordered" evidence="1">
    <location>
        <begin position="274"/>
        <end position="295"/>
    </location>
</feature>
<evidence type="ECO:0000313" key="3">
    <source>
        <dbReference type="Proteomes" id="UP000075886"/>
    </source>
</evidence>
<evidence type="ECO:0000256" key="1">
    <source>
        <dbReference type="SAM" id="MobiDB-lite"/>
    </source>
</evidence>
<dbReference type="AlphaFoldDB" id="A0A182Q028"/>
<sequence length="539" mass="59283">MTILALKTSFFESVPFNDAAAVPVPTVGLSFSFALRRFFTITSRQKMRQAEIAAATHPNAAYMPPGSSINRLPHSCSLSSYPDGQLGRPGTHGSKTTVTNLSYVRNGWLLSQSSLKMCSAADLLDGGEGQITRITFNGTPLYTISRLRVLHLEKSSAVGSTGRKLPHVRTNRLRSCCCASMYHGSPSQLASCDRSGKFISSSPPEPRSRNLRRHSGTRMKSYDAWKYTSAKSSEMLSRVTMNVNSSVREFEMKVSGALYVLLVLSQKHPSGIRASGYGTSKMRSSPTRPLESVSDGLHRARPVCPSLSVTHVANSPNDTLNSSTRTCAYTVEEIESPWQRSAFRSGNAHEETFVQACKPLTLSPTDASKRYRQEMFFAPPRPWRNTLRGDWKSPFRLRNTREHRIGSDGSADWSAVVVVKPGSNEEPPPAVDPYAVVEEPLAEDRMLGGEVVRTGTNVPALSQMRVRVIHAGLHRSTVTYPADGGIITTTAARLQYLQVIVSEGNPNQIRRHPVEVVRAGRVRCERMPRAQQMSHPAAS</sequence>
<organism evidence="2 3">
    <name type="scientific">Anopheles farauti</name>
    <dbReference type="NCBI Taxonomy" id="69004"/>
    <lineage>
        <taxon>Eukaryota</taxon>
        <taxon>Metazoa</taxon>
        <taxon>Ecdysozoa</taxon>
        <taxon>Arthropoda</taxon>
        <taxon>Hexapoda</taxon>
        <taxon>Insecta</taxon>
        <taxon>Pterygota</taxon>
        <taxon>Neoptera</taxon>
        <taxon>Endopterygota</taxon>
        <taxon>Diptera</taxon>
        <taxon>Nematocera</taxon>
        <taxon>Culicoidea</taxon>
        <taxon>Culicidae</taxon>
        <taxon>Anophelinae</taxon>
        <taxon>Anopheles</taxon>
    </lineage>
</organism>
<feature type="compositionally biased region" description="Polar residues" evidence="1">
    <location>
        <begin position="277"/>
        <end position="287"/>
    </location>
</feature>
<evidence type="ECO:0000313" key="2">
    <source>
        <dbReference type="EnsemblMetazoa" id="AFAF000392-PA"/>
    </source>
</evidence>
<protein>
    <submittedName>
        <fullName evidence="2">Uncharacterized protein</fullName>
    </submittedName>
</protein>
<feature type="region of interest" description="Disordered" evidence="1">
    <location>
        <begin position="195"/>
        <end position="216"/>
    </location>
</feature>
<dbReference type="EMBL" id="AXCN02000399">
    <property type="status" value="NOT_ANNOTATED_CDS"/>
    <property type="molecule type" value="Genomic_DNA"/>
</dbReference>
<dbReference type="VEuPathDB" id="VectorBase:AFAF000392"/>
<dbReference type="Proteomes" id="UP000075886">
    <property type="component" value="Unassembled WGS sequence"/>
</dbReference>
<name>A0A182Q028_9DIPT</name>